<dbReference type="EMBL" id="VCAU01000162">
    <property type="protein sequence ID" value="KAF9883498.1"/>
    <property type="molecule type" value="Genomic_DNA"/>
</dbReference>
<sequence length="57" mass="6188">MARSGFPSEGYTVFLHLFLIRLSTNSTQTDGIHVDEGLSQLSAPRGLGMCRQCTSSL</sequence>
<reference evidence="1" key="2">
    <citation type="submission" date="2020-02" db="EMBL/GenBank/DDBJ databases">
        <authorList>
            <person name="Gilchrist C.L.M."/>
            <person name="Chooi Y.-H."/>
        </authorList>
    </citation>
    <scope>NUCLEOTIDE SEQUENCE</scope>
    <source>
        <strain evidence="1">MST-FP2251</strain>
    </source>
</reference>
<dbReference type="AlphaFoldDB" id="A0AAD4GPM2"/>
<accession>A0AAD4GPM2</accession>
<keyword evidence="2" id="KW-1185">Reference proteome</keyword>
<name>A0AAD4GPM2_ASPNN</name>
<evidence type="ECO:0000313" key="1">
    <source>
        <dbReference type="EMBL" id="KAF9883498.1"/>
    </source>
</evidence>
<evidence type="ECO:0000313" key="2">
    <source>
        <dbReference type="Proteomes" id="UP001194746"/>
    </source>
</evidence>
<comment type="caution">
    <text evidence="1">The sequence shown here is derived from an EMBL/GenBank/DDBJ whole genome shotgun (WGS) entry which is preliminary data.</text>
</comment>
<gene>
    <name evidence="1" type="ORF">FE257_003412</name>
</gene>
<dbReference type="Proteomes" id="UP001194746">
    <property type="component" value="Unassembled WGS sequence"/>
</dbReference>
<protein>
    <submittedName>
        <fullName evidence="1">Uncharacterized protein</fullName>
    </submittedName>
</protein>
<reference evidence="1" key="1">
    <citation type="journal article" date="2019" name="Beilstein J. Org. Chem.">
        <title>Nanangenines: drimane sesquiterpenoids as the dominant metabolite cohort of a novel Australian fungus, Aspergillus nanangensis.</title>
        <authorList>
            <person name="Lacey H.J."/>
            <person name="Gilchrist C.L.M."/>
            <person name="Crombie A."/>
            <person name="Kalaitzis J.A."/>
            <person name="Vuong D."/>
            <person name="Rutledge P.J."/>
            <person name="Turner P."/>
            <person name="Pitt J.I."/>
            <person name="Lacey E."/>
            <person name="Chooi Y.H."/>
            <person name="Piggott A.M."/>
        </authorList>
    </citation>
    <scope>NUCLEOTIDE SEQUENCE</scope>
    <source>
        <strain evidence="1">MST-FP2251</strain>
    </source>
</reference>
<organism evidence="1 2">
    <name type="scientific">Aspergillus nanangensis</name>
    <dbReference type="NCBI Taxonomy" id="2582783"/>
    <lineage>
        <taxon>Eukaryota</taxon>
        <taxon>Fungi</taxon>
        <taxon>Dikarya</taxon>
        <taxon>Ascomycota</taxon>
        <taxon>Pezizomycotina</taxon>
        <taxon>Eurotiomycetes</taxon>
        <taxon>Eurotiomycetidae</taxon>
        <taxon>Eurotiales</taxon>
        <taxon>Aspergillaceae</taxon>
        <taxon>Aspergillus</taxon>
        <taxon>Aspergillus subgen. Circumdati</taxon>
    </lineage>
</organism>
<proteinExistence type="predicted"/>